<accession>A0ABQ5F060</accession>
<organism evidence="1 2">
    <name type="scientific">Tanacetum coccineum</name>
    <dbReference type="NCBI Taxonomy" id="301880"/>
    <lineage>
        <taxon>Eukaryota</taxon>
        <taxon>Viridiplantae</taxon>
        <taxon>Streptophyta</taxon>
        <taxon>Embryophyta</taxon>
        <taxon>Tracheophyta</taxon>
        <taxon>Spermatophyta</taxon>
        <taxon>Magnoliopsida</taxon>
        <taxon>eudicotyledons</taxon>
        <taxon>Gunneridae</taxon>
        <taxon>Pentapetalae</taxon>
        <taxon>asterids</taxon>
        <taxon>campanulids</taxon>
        <taxon>Asterales</taxon>
        <taxon>Asteraceae</taxon>
        <taxon>Asteroideae</taxon>
        <taxon>Anthemideae</taxon>
        <taxon>Anthemidinae</taxon>
        <taxon>Tanacetum</taxon>
    </lineage>
</organism>
<dbReference type="Proteomes" id="UP001151760">
    <property type="component" value="Unassembled WGS sequence"/>
</dbReference>
<reference evidence="1" key="2">
    <citation type="submission" date="2022-01" db="EMBL/GenBank/DDBJ databases">
        <authorList>
            <person name="Yamashiro T."/>
            <person name="Shiraishi A."/>
            <person name="Satake H."/>
            <person name="Nakayama K."/>
        </authorList>
    </citation>
    <scope>NUCLEOTIDE SEQUENCE</scope>
</reference>
<sequence length="79" mass="8810">MELLPGSSKGSRWRLGAISRNLAGLEDHQRSYLSIHDQPAIPLKVEDFGLPTWQPPDGHTEGKSTSAIWDKRSMDKVVL</sequence>
<evidence type="ECO:0000313" key="2">
    <source>
        <dbReference type="Proteomes" id="UP001151760"/>
    </source>
</evidence>
<name>A0ABQ5F060_9ASTR</name>
<protein>
    <submittedName>
        <fullName evidence="1">Uncharacterized protein</fullName>
    </submittedName>
</protein>
<proteinExistence type="predicted"/>
<evidence type="ECO:0000313" key="1">
    <source>
        <dbReference type="EMBL" id="GJT56097.1"/>
    </source>
</evidence>
<reference evidence="1" key="1">
    <citation type="journal article" date="2022" name="Int. J. Mol. Sci.">
        <title>Draft Genome of Tanacetum Coccineum: Genomic Comparison of Closely Related Tanacetum-Family Plants.</title>
        <authorList>
            <person name="Yamashiro T."/>
            <person name="Shiraishi A."/>
            <person name="Nakayama K."/>
            <person name="Satake H."/>
        </authorList>
    </citation>
    <scope>NUCLEOTIDE SEQUENCE</scope>
</reference>
<gene>
    <name evidence="1" type="ORF">Tco_0991151</name>
</gene>
<keyword evidence="2" id="KW-1185">Reference proteome</keyword>
<dbReference type="EMBL" id="BQNB010016814">
    <property type="protein sequence ID" value="GJT56097.1"/>
    <property type="molecule type" value="Genomic_DNA"/>
</dbReference>
<comment type="caution">
    <text evidence="1">The sequence shown here is derived from an EMBL/GenBank/DDBJ whole genome shotgun (WGS) entry which is preliminary data.</text>
</comment>